<accession>A0A3S4RKA0</accession>
<reference evidence="3 4" key="1">
    <citation type="submission" date="2018-12" db="EMBL/GenBank/DDBJ databases">
        <authorList>
            <consortium name="Pathogen Informatics"/>
        </authorList>
    </citation>
    <scope>NUCLEOTIDE SEQUENCE [LARGE SCALE GENOMIC DNA]</scope>
    <source>
        <strain evidence="3 4">NCTC10783</strain>
    </source>
</reference>
<dbReference type="InterPro" id="IPR056098">
    <property type="entry name" value="Acb2/Tad1_hairpin"/>
</dbReference>
<evidence type="ECO:0000313" key="3">
    <source>
        <dbReference type="EMBL" id="VEE45433.1"/>
    </source>
</evidence>
<dbReference type="GO" id="GO:0000166">
    <property type="term" value="F:nucleotide binding"/>
    <property type="evidence" value="ECO:0007669"/>
    <property type="project" value="UniProtKB-KW"/>
</dbReference>
<proteinExistence type="predicted"/>
<dbReference type="Proteomes" id="UP000278078">
    <property type="component" value="Chromosome"/>
</dbReference>
<evidence type="ECO:0000259" key="2">
    <source>
        <dbReference type="Pfam" id="PF24729"/>
    </source>
</evidence>
<evidence type="ECO:0000256" key="1">
    <source>
        <dbReference type="ARBA" id="ARBA00022741"/>
    </source>
</evidence>
<name>A0A3S4RKA0_PSEFL</name>
<feature type="domain" description="Acb2/Tad1 hairpin" evidence="2">
    <location>
        <begin position="77"/>
        <end position="112"/>
    </location>
</feature>
<protein>
    <recommendedName>
        <fullName evidence="2">Acb2/Tad1 hairpin domain-containing protein</fullName>
    </recommendedName>
</protein>
<keyword evidence="1" id="KW-0547">Nucleotide-binding</keyword>
<dbReference type="Pfam" id="PF24729">
    <property type="entry name" value="Acb2_Tad1_hairpin"/>
    <property type="match status" value="1"/>
</dbReference>
<dbReference type="AlphaFoldDB" id="A0A3S4RKA0"/>
<gene>
    <name evidence="3" type="ORF">NCTC10783_01286</name>
</gene>
<sequence>MDNQHRKITGYRELIAEEIDLMNRIKAKGAELLALQAELAGRLSTDHEVKLSDARRSMVGKEYNGVPYNEHTGASDECIEFRRFQAAEPQRWAAIAKTDIQTGIMAMVRAVAQPAGV</sequence>
<organism evidence="3 4">
    <name type="scientific">Pseudomonas fluorescens</name>
    <dbReference type="NCBI Taxonomy" id="294"/>
    <lineage>
        <taxon>Bacteria</taxon>
        <taxon>Pseudomonadati</taxon>
        <taxon>Pseudomonadota</taxon>
        <taxon>Gammaproteobacteria</taxon>
        <taxon>Pseudomonadales</taxon>
        <taxon>Pseudomonadaceae</taxon>
        <taxon>Pseudomonas</taxon>
    </lineage>
</organism>
<evidence type="ECO:0000313" key="4">
    <source>
        <dbReference type="Proteomes" id="UP000278078"/>
    </source>
</evidence>
<dbReference type="EMBL" id="LR134300">
    <property type="protein sequence ID" value="VEE45433.1"/>
    <property type="molecule type" value="Genomic_DNA"/>
</dbReference>